<evidence type="ECO:0000313" key="1">
    <source>
        <dbReference type="EMBL" id="MPC68807.1"/>
    </source>
</evidence>
<dbReference type="AlphaFoldDB" id="A0A5B7HHM6"/>
<evidence type="ECO:0000313" key="2">
    <source>
        <dbReference type="Proteomes" id="UP000324222"/>
    </source>
</evidence>
<dbReference type="EMBL" id="VSRR010028411">
    <property type="protein sequence ID" value="MPC68807.1"/>
    <property type="molecule type" value="Genomic_DNA"/>
</dbReference>
<organism evidence="1 2">
    <name type="scientific">Portunus trituberculatus</name>
    <name type="common">Swimming crab</name>
    <name type="synonym">Neptunus trituberculatus</name>
    <dbReference type="NCBI Taxonomy" id="210409"/>
    <lineage>
        <taxon>Eukaryota</taxon>
        <taxon>Metazoa</taxon>
        <taxon>Ecdysozoa</taxon>
        <taxon>Arthropoda</taxon>
        <taxon>Crustacea</taxon>
        <taxon>Multicrustacea</taxon>
        <taxon>Malacostraca</taxon>
        <taxon>Eumalacostraca</taxon>
        <taxon>Eucarida</taxon>
        <taxon>Decapoda</taxon>
        <taxon>Pleocyemata</taxon>
        <taxon>Brachyura</taxon>
        <taxon>Eubrachyura</taxon>
        <taxon>Portunoidea</taxon>
        <taxon>Portunidae</taxon>
        <taxon>Portuninae</taxon>
        <taxon>Portunus</taxon>
    </lineage>
</organism>
<name>A0A5B7HHM6_PORTR</name>
<gene>
    <name evidence="1" type="ORF">E2C01_063017</name>
</gene>
<keyword evidence="2" id="KW-1185">Reference proteome</keyword>
<proteinExistence type="predicted"/>
<protein>
    <submittedName>
        <fullName evidence="1">Uncharacterized protein</fullName>
    </submittedName>
</protein>
<accession>A0A5B7HHM6</accession>
<reference evidence="1 2" key="1">
    <citation type="submission" date="2019-05" db="EMBL/GenBank/DDBJ databases">
        <title>Another draft genome of Portunus trituberculatus and its Hox gene families provides insights of decapod evolution.</title>
        <authorList>
            <person name="Jeong J.-H."/>
            <person name="Song I."/>
            <person name="Kim S."/>
            <person name="Choi T."/>
            <person name="Kim D."/>
            <person name="Ryu S."/>
            <person name="Kim W."/>
        </authorList>
    </citation>
    <scope>NUCLEOTIDE SEQUENCE [LARGE SCALE GENOMIC DNA]</scope>
    <source>
        <tissue evidence="1">Muscle</tissue>
    </source>
</reference>
<comment type="caution">
    <text evidence="1">The sequence shown here is derived from an EMBL/GenBank/DDBJ whole genome shotgun (WGS) entry which is preliminary data.</text>
</comment>
<dbReference type="Proteomes" id="UP000324222">
    <property type="component" value="Unassembled WGS sequence"/>
</dbReference>
<sequence>MGWEGKGKGEGEYEDWKESRRYASISVTKGSGKFLAKQGPAHNAGMAVPRHRGSSCRHVMYCAKLPKLVGSSPADPPHFLKCGEELKVVSLFLCALNSAEVSV</sequence>